<comment type="caution">
    <text evidence="1">The sequence shown here is derived from an EMBL/GenBank/DDBJ whole genome shotgun (WGS) entry which is preliminary data.</text>
</comment>
<dbReference type="GO" id="GO:0016740">
    <property type="term" value="F:transferase activity"/>
    <property type="evidence" value="ECO:0007669"/>
    <property type="project" value="UniProtKB-KW"/>
</dbReference>
<evidence type="ECO:0000313" key="2">
    <source>
        <dbReference type="Proteomes" id="UP000319148"/>
    </source>
</evidence>
<dbReference type="AlphaFoldDB" id="A0A501PHI3"/>
<dbReference type="Proteomes" id="UP000319148">
    <property type="component" value="Unassembled WGS sequence"/>
</dbReference>
<dbReference type="InterPro" id="IPR009267">
    <property type="entry name" value="NTP_transf_6"/>
</dbReference>
<evidence type="ECO:0000313" key="1">
    <source>
        <dbReference type="EMBL" id="TPD59481.1"/>
    </source>
</evidence>
<dbReference type="EMBL" id="VFIY01000014">
    <property type="protein sequence ID" value="TPD59481.1"/>
    <property type="molecule type" value="Genomic_DNA"/>
</dbReference>
<dbReference type="PANTHER" id="PTHR39166:SF1">
    <property type="entry name" value="BLL1166 PROTEIN"/>
    <property type="match status" value="1"/>
</dbReference>
<keyword evidence="1" id="KW-0808">Transferase</keyword>
<name>A0A501PHI3_9PROT</name>
<accession>A0A501PHI3</accession>
<dbReference type="Pfam" id="PF06042">
    <property type="entry name" value="NTP_transf_6"/>
    <property type="match status" value="1"/>
</dbReference>
<dbReference type="OrthoDB" id="9805247at2"/>
<protein>
    <submittedName>
        <fullName evidence="1">Nucleotidyltransferase family protein</fullName>
    </submittedName>
</protein>
<reference evidence="2" key="1">
    <citation type="submission" date="2019-06" db="EMBL/GenBank/DDBJ databases">
        <title>The complete genome of Emcibacter congregatus ZYLT.</title>
        <authorList>
            <person name="Zhao Z."/>
        </authorList>
    </citation>
    <scope>NUCLEOTIDE SEQUENCE [LARGE SCALE GENOMIC DNA]</scope>
    <source>
        <strain evidence="2">MCCC 1A06723</strain>
    </source>
</reference>
<sequence length="191" mass="21927">MSEEPAGDFWRLLTSNPHIEPLLRQVREMEIPDCWLASGCLVQTVWNARHGFAPTFGIKDYDLIYFDPDTSWAKENAMIGRIGGCFKDLNIEIEIRNQARVPLWYRDKFGIDYPTLTEACQSLDYYPSQTSAVAVQLDGEDQPVFRAPFGLSLALDMIVRPNKALPISEVYAAKARQWQSNWPKLRVEAWE</sequence>
<keyword evidence="2" id="KW-1185">Reference proteome</keyword>
<gene>
    <name evidence="1" type="ORF">FIV46_11875</name>
</gene>
<organism evidence="1 2">
    <name type="scientific">Emcibacter nanhaiensis</name>
    <dbReference type="NCBI Taxonomy" id="1505037"/>
    <lineage>
        <taxon>Bacteria</taxon>
        <taxon>Pseudomonadati</taxon>
        <taxon>Pseudomonadota</taxon>
        <taxon>Alphaproteobacteria</taxon>
        <taxon>Emcibacterales</taxon>
        <taxon>Emcibacteraceae</taxon>
        <taxon>Emcibacter</taxon>
    </lineage>
</organism>
<proteinExistence type="predicted"/>
<dbReference type="RefSeq" id="WP_139941144.1">
    <property type="nucleotide sequence ID" value="NZ_JBHSYP010000006.1"/>
</dbReference>
<dbReference type="PANTHER" id="PTHR39166">
    <property type="entry name" value="BLL1166 PROTEIN"/>
    <property type="match status" value="1"/>
</dbReference>